<dbReference type="SUPFAM" id="SSF82171">
    <property type="entry name" value="DPP6 N-terminal domain-like"/>
    <property type="match status" value="1"/>
</dbReference>
<evidence type="ECO:0000256" key="1">
    <source>
        <dbReference type="ARBA" id="ARBA00022801"/>
    </source>
</evidence>
<sequence length="652" mass="74676">MKGFSLAGTIGVILTLFISFSVTAENTGQLPVSAYSQLPKIQKVRLSPDGGRIAYTHNLTMDGEDLSILQVYDFEKGSTAYLLRSDNEKVKISWYRWVNNKQLAVSALYEVKQRHVRFHKTRMYIMNYTKPDEKLRTIVDVDRLREASRLKVDPQYLDSVVDWLDHDPEHILMQVDTNTVAMPSVFKINVNTFHRTRIERAKRKVRDWMTDQQSALRLGIARDYDNGETEVIVRKNEEAEWETLFAYNAMNEKGIYPKGFGLDPNILYYTAYKGNFLALYKMTLDDRKSELVYADDNYDVDGSLIYSPKTGEAIGVNHPQAENGEYYWKPRWAKLQAMLDKALPEFSNTILSFNADETYYILHSEMDGTPPYISLGNTKTNKIDGLFNLYPQLAEQTIPANEKVIYKARDGLEIEAYLTLPAIGEPPYPTVIHPHGGPGARDFDGFNYWIAYFTSRGYAVLRPNFRGSTGYGYEFANAQMKSWGLQMQDDITDATHWMIEKGHADKEKICIVGGSYGGYAALMATVKTPDLFACAISVNGVSDLKYLERNARNFVNHEFVKNQIGDDSDDLEARSPLYHAKKITTPILLVHGEEDRSVSVRHSRTMAEELEDHDHPAFKYVELEAGDHYLSIQRNRHRFFAEMDAFLNQYLH</sequence>
<dbReference type="PANTHER" id="PTHR42776">
    <property type="entry name" value="SERINE PEPTIDASE S9 FAMILY MEMBER"/>
    <property type="match status" value="1"/>
</dbReference>
<name>A0ABR8LP80_9ALTE</name>
<dbReference type="SUPFAM" id="SSF53474">
    <property type="entry name" value="alpha/beta-Hydrolases"/>
    <property type="match status" value="1"/>
</dbReference>
<protein>
    <submittedName>
        <fullName evidence="3">S9 family peptidase</fullName>
    </submittedName>
</protein>
<dbReference type="Gene3D" id="3.40.50.1820">
    <property type="entry name" value="alpha/beta hydrolase"/>
    <property type="match status" value="1"/>
</dbReference>
<organism evidence="3 4">
    <name type="scientific">Salinimonas profundi</name>
    <dbReference type="NCBI Taxonomy" id="2729140"/>
    <lineage>
        <taxon>Bacteria</taxon>
        <taxon>Pseudomonadati</taxon>
        <taxon>Pseudomonadota</taxon>
        <taxon>Gammaproteobacteria</taxon>
        <taxon>Alteromonadales</taxon>
        <taxon>Alteromonadaceae</taxon>
        <taxon>Alteromonas/Salinimonas group</taxon>
        <taxon>Salinimonas</taxon>
    </lineage>
</organism>
<evidence type="ECO:0000313" key="3">
    <source>
        <dbReference type="EMBL" id="MBD3585759.1"/>
    </source>
</evidence>
<proteinExistence type="predicted"/>
<dbReference type="Pfam" id="PF00326">
    <property type="entry name" value="Peptidase_S9"/>
    <property type="match status" value="1"/>
</dbReference>
<gene>
    <name evidence="3" type="ORF">HHX48_08440</name>
</gene>
<keyword evidence="4" id="KW-1185">Reference proteome</keyword>
<keyword evidence="1" id="KW-0378">Hydrolase</keyword>
<dbReference type="PANTHER" id="PTHR42776:SF27">
    <property type="entry name" value="DIPEPTIDYL PEPTIDASE FAMILY MEMBER 6"/>
    <property type="match status" value="1"/>
</dbReference>
<evidence type="ECO:0000259" key="2">
    <source>
        <dbReference type="Pfam" id="PF00326"/>
    </source>
</evidence>
<comment type="caution">
    <text evidence="3">The sequence shown here is derived from an EMBL/GenBank/DDBJ whole genome shotgun (WGS) entry which is preliminary data.</text>
</comment>
<dbReference type="EMBL" id="JABBXD010000003">
    <property type="protein sequence ID" value="MBD3585759.1"/>
    <property type="molecule type" value="Genomic_DNA"/>
</dbReference>
<dbReference type="Proteomes" id="UP000624419">
    <property type="component" value="Unassembled WGS sequence"/>
</dbReference>
<dbReference type="RefSeq" id="WP_191024107.1">
    <property type="nucleotide sequence ID" value="NZ_JABBXD010000003.1"/>
</dbReference>
<evidence type="ECO:0000313" key="4">
    <source>
        <dbReference type="Proteomes" id="UP000624419"/>
    </source>
</evidence>
<dbReference type="InterPro" id="IPR001375">
    <property type="entry name" value="Peptidase_S9_cat"/>
</dbReference>
<reference evidence="3 4" key="1">
    <citation type="submission" date="2020-04" db="EMBL/GenBank/DDBJ databases">
        <title>Salinimonas sp. HHU 13199.</title>
        <authorList>
            <person name="Cui X."/>
            <person name="Zhang D."/>
        </authorList>
    </citation>
    <scope>NUCLEOTIDE SEQUENCE [LARGE SCALE GENOMIC DNA]</scope>
    <source>
        <strain evidence="3 4">HHU 13199</strain>
    </source>
</reference>
<accession>A0ABR8LP80</accession>
<dbReference type="InterPro" id="IPR029058">
    <property type="entry name" value="AB_hydrolase_fold"/>
</dbReference>
<feature type="domain" description="Peptidase S9 prolyl oligopeptidase catalytic" evidence="2">
    <location>
        <begin position="446"/>
        <end position="651"/>
    </location>
</feature>